<gene>
    <name evidence="4" type="ORF">AOA14_18010</name>
</gene>
<feature type="signal peptide" evidence="2">
    <location>
        <begin position="1"/>
        <end position="20"/>
    </location>
</feature>
<dbReference type="CDD" id="cd00051">
    <property type="entry name" value="EFh"/>
    <property type="match status" value="1"/>
</dbReference>
<reference evidence="5" key="1">
    <citation type="submission" date="2015-11" db="EMBL/GenBank/DDBJ databases">
        <title>Complete genome sequence of a polyethylene glycol-degrading strain Sphingopyxis terrae strain 203-1 (NBRC 15098).</title>
        <authorList>
            <person name="Yoshiyuki O."/>
            <person name="Shouta N."/>
            <person name="Nagata Y."/>
            <person name="Numata M."/>
            <person name="Tsuchikane K."/>
            <person name="Hosoyama A."/>
            <person name="Yamazoe A."/>
            <person name="Tsuda M."/>
            <person name="Fujita N."/>
            <person name="Kawai F."/>
        </authorList>
    </citation>
    <scope>NUCLEOTIDE SEQUENCE [LARGE SCALE GENOMIC DNA]</scope>
    <source>
        <strain evidence="5">203-1</strain>
    </source>
</reference>
<dbReference type="AlphaFoldDB" id="A0A142W352"/>
<dbReference type="STRING" id="1219058.AOA14_18010"/>
<accession>A0A142W352</accession>
<dbReference type="SMART" id="SM00054">
    <property type="entry name" value="EFh"/>
    <property type="match status" value="2"/>
</dbReference>
<evidence type="ECO:0000313" key="4">
    <source>
        <dbReference type="EMBL" id="AMU96500.1"/>
    </source>
</evidence>
<keyword evidence="2" id="KW-0732">Signal</keyword>
<organism evidence="4 5">
    <name type="scientific">Sphingopyxis terrae subsp. terrae NBRC 15098</name>
    <dbReference type="NCBI Taxonomy" id="1219058"/>
    <lineage>
        <taxon>Bacteria</taxon>
        <taxon>Pseudomonadati</taxon>
        <taxon>Pseudomonadota</taxon>
        <taxon>Alphaproteobacteria</taxon>
        <taxon>Sphingomonadales</taxon>
        <taxon>Sphingomonadaceae</taxon>
        <taxon>Sphingopyxis</taxon>
    </lineage>
</organism>
<feature type="domain" description="EF-hand" evidence="3">
    <location>
        <begin position="28"/>
        <end position="57"/>
    </location>
</feature>
<evidence type="ECO:0000256" key="1">
    <source>
        <dbReference type="SAM" id="MobiDB-lite"/>
    </source>
</evidence>
<evidence type="ECO:0000313" key="5">
    <source>
        <dbReference type="Proteomes" id="UP000076234"/>
    </source>
</evidence>
<protein>
    <recommendedName>
        <fullName evidence="3">EF-hand domain-containing protein</fullName>
    </recommendedName>
</protein>
<evidence type="ECO:0000259" key="3">
    <source>
        <dbReference type="PROSITE" id="PS50222"/>
    </source>
</evidence>
<dbReference type="GO" id="GO:0005509">
    <property type="term" value="F:calcium ion binding"/>
    <property type="evidence" value="ECO:0007669"/>
    <property type="project" value="InterPro"/>
</dbReference>
<name>A0A142W352_9SPHN</name>
<dbReference type="SUPFAM" id="SSF47473">
    <property type="entry name" value="EF-hand"/>
    <property type="match status" value="1"/>
</dbReference>
<evidence type="ECO:0000256" key="2">
    <source>
        <dbReference type="SAM" id="SignalP"/>
    </source>
</evidence>
<feature type="compositionally biased region" description="Low complexity" evidence="1">
    <location>
        <begin position="97"/>
        <end position="106"/>
    </location>
</feature>
<feature type="domain" description="EF-hand" evidence="3">
    <location>
        <begin position="64"/>
        <end position="99"/>
    </location>
</feature>
<feature type="chain" id="PRO_5007502685" description="EF-hand domain-containing protein" evidence="2">
    <location>
        <begin position="21"/>
        <end position="115"/>
    </location>
</feature>
<reference evidence="4 5" key="2">
    <citation type="journal article" date="2016" name="Genome Announc.">
        <title>Complete Genome Sequence of Sphingopyxis terrae Strain 203-1 (NBRC 111660), a Polyethylene Glycol Degrader.</title>
        <authorList>
            <person name="Ohtsubo Y."/>
            <person name="Nonoyama S."/>
            <person name="Nagata Y."/>
            <person name="Numata M."/>
            <person name="Tsuchikane K."/>
            <person name="Hosoyama A."/>
            <person name="Yamazoe A."/>
            <person name="Tsuda M."/>
            <person name="Fujita N."/>
            <person name="Kawai F."/>
        </authorList>
    </citation>
    <scope>NUCLEOTIDE SEQUENCE [LARGE SCALE GENOMIC DNA]</scope>
    <source>
        <strain evidence="4 5">203-1</strain>
    </source>
</reference>
<dbReference type="InterPro" id="IPR018247">
    <property type="entry name" value="EF_Hand_1_Ca_BS"/>
</dbReference>
<proteinExistence type="predicted"/>
<dbReference type="InterPro" id="IPR011992">
    <property type="entry name" value="EF-hand-dom_pair"/>
</dbReference>
<dbReference type="Pfam" id="PF13499">
    <property type="entry name" value="EF-hand_7"/>
    <property type="match status" value="1"/>
</dbReference>
<dbReference type="PROSITE" id="PS50222">
    <property type="entry name" value="EF_HAND_2"/>
    <property type="match status" value="2"/>
</dbReference>
<dbReference type="Gene3D" id="1.10.238.10">
    <property type="entry name" value="EF-hand"/>
    <property type="match status" value="1"/>
</dbReference>
<sequence length="115" mass="12429">MRKFLTIAAPLMLAIPAAHAQPPAHNGERMFAMMDANGDGKLDKDEIAKMMQMRAERMGEPSMATPERVDALMKRLDTNGDGFVDKAEMEAMRKARAAAPPAEAPADGADQSESN</sequence>
<dbReference type="KEGG" id="ster:AOA14_18010"/>
<feature type="region of interest" description="Disordered" evidence="1">
    <location>
        <begin position="91"/>
        <end position="115"/>
    </location>
</feature>
<dbReference type="InterPro" id="IPR002048">
    <property type="entry name" value="EF_hand_dom"/>
</dbReference>
<dbReference type="PROSITE" id="PS00018">
    <property type="entry name" value="EF_HAND_1"/>
    <property type="match status" value="2"/>
</dbReference>
<dbReference type="RefSeq" id="WP_062902803.1">
    <property type="nucleotide sequence ID" value="NZ_CP013342.1"/>
</dbReference>
<dbReference type="EMBL" id="CP013342">
    <property type="protein sequence ID" value="AMU96500.1"/>
    <property type="molecule type" value="Genomic_DNA"/>
</dbReference>
<dbReference type="Proteomes" id="UP000076234">
    <property type="component" value="Chromosome"/>
</dbReference>